<evidence type="ECO:0000313" key="2">
    <source>
        <dbReference type="EMBL" id="RPD97597.1"/>
    </source>
</evidence>
<gene>
    <name evidence="2" type="ORF">BBB56_17450</name>
</gene>
<dbReference type="AlphaFoldDB" id="A0A3N4NSH0"/>
<keyword evidence="3" id="KW-1185">Reference proteome</keyword>
<reference evidence="2 3" key="1">
    <citation type="submission" date="2018-11" db="EMBL/GenBank/DDBJ databases">
        <title>Whole genome sequencing of Pantoea sp. RIT388.</title>
        <authorList>
            <person name="Gan H.M."/>
            <person name="Hudson A.O."/>
        </authorList>
    </citation>
    <scope>NUCLEOTIDE SEQUENCE [LARGE SCALE GENOMIC DNA]</scope>
    <source>
        <strain evidence="2 3">RIT388</strain>
    </source>
</reference>
<proteinExistence type="predicted"/>
<dbReference type="Proteomes" id="UP000281332">
    <property type="component" value="Unassembled WGS sequence"/>
</dbReference>
<dbReference type="InterPro" id="IPR036709">
    <property type="entry name" value="Autotransporte_beta_dom_sf"/>
</dbReference>
<dbReference type="SUPFAM" id="SSF103515">
    <property type="entry name" value="Autotransporter"/>
    <property type="match status" value="1"/>
</dbReference>
<dbReference type="EMBL" id="RMVG01000015">
    <property type="protein sequence ID" value="RPD97597.1"/>
    <property type="molecule type" value="Genomic_DNA"/>
</dbReference>
<dbReference type="Gene3D" id="2.40.128.130">
    <property type="entry name" value="Autotransporter beta-domain"/>
    <property type="match status" value="1"/>
</dbReference>
<feature type="signal peptide" evidence="1">
    <location>
        <begin position="1"/>
        <end position="31"/>
    </location>
</feature>
<dbReference type="OrthoDB" id="5292073at2"/>
<feature type="chain" id="PRO_5018258114" evidence="1">
    <location>
        <begin position="32"/>
        <end position="229"/>
    </location>
</feature>
<evidence type="ECO:0000313" key="3">
    <source>
        <dbReference type="Proteomes" id="UP000281332"/>
    </source>
</evidence>
<comment type="caution">
    <text evidence="2">The sequence shown here is derived from an EMBL/GenBank/DDBJ whole genome shotgun (WGS) entry which is preliminary data.</text>
</comment>
<accession>A0A3N4NSH0</accession>
<evidence type="ECO:0000256" key="1">
    <source>
        <dbReference type="SAM" id="SignalP"/>
    </source>
</evidence>
<organism evidence="2 3">
    <name type="scientific">Candidatus Pantoea deserta</name>
    <dbReference type="NCBI Taxonomy" id="1869313"/>
    <lineage>
        <taxon>Bacteria</taxon>
        <taxon>Pseudomonadati</taxon>
        <taxon>Pseudomonadota</taxon>
        <taxon>Gammaproteobacteria</taxon>
        <taxon>Enterobacterales</taxon>
        <taxon>Erwiniaceae</taxon>
        <taxon>Pantoea</taxon>
    </lineage>
</organism>
<protein>
    <submittedName>
        <fullName evidence="2">Autotransporter</fullName>
    </submittedName>
</protein>
<sequence>MLQKRECASLRLAALGLSSAWLFCFTTPALAWNSGTLSSGDNGADSRPDYDTILAEKISRNHLITGDDDQKNFLDAALNSSQATFTLRVEPVLPGPRYSIGWEMPLGDSLTTGPVAQYAAVPAPLHCEQCDISRDGVAMLGWRVDSQLGWVAPYAQLSYRYQPGDSLSGEARDRLPDDAPMRQESGMDVSVGAQIPLNKKMAAFAAFSQSDGLNSGEQFIYSLGVSASF</sequence>
<keyword evidence="1" id="KW-0732">Signal</keyword>
<name>A0A3N4NSH0_9GAMM</name>